<feature type="transmembrane region" description="Helical" evidence="4">
    <location>
        <begin position="34"/>
        <end position="55"/>
    </location>
</feature>
<dbReference type="EMBL" id="BAAATD010000017">
    <property type="protein sequence ID" value="GAA2633213.1"/>
    <property type="molecule type" value="Genomic_DNA"/>
</dbReference>
<name>A0ABP6D1C9_9ACTN</name>
<evidence type="ECO:0000256" key="1">
    <source>
        <dbReference type="ARBA" id="ARBA00002388"/>
    </source>
</evidence>
<comment type="function">
    <text evidence="1 2">PPIases accelerate the folding of proteins. It catalyzes the cis-trans isomerization of proline imidic peptide bonds in oligopeptides.</text>
</comment>
<keyword evidence="4" id="KW-0812">Transmembrane</keyword>
<reference evidence="7" key="1">
    <citation type="journal article" date="2019" name="Int. J. Syst. Evol. Microbiol.">
        <title>The Global Catalogue of Microorganisms (GCM) 10K type strain sequencing project: providing services to taxonomists for standard genome sequencing and annotation.</title>
        <authorList>
            <consortium name="The Broad Institute Genomics Platform"/>
            <consortium name="The Broad Institute Genome Sequencing Center for Infectious Disease"/>
            <person name="Wu L."/>
            <person name="Ma J."/>
        </authorList>
    </citation>
    <scope>NUCLEOTIDE SEQUENCE [LARGE SCALE GENOMIC DNA]</scope>
    <source>
        <strain evidence="7">JCM 6833</strain>
    </source>
</reference>
<keyword evidence="2" id="KW-0413">Isomerase</keyword>
<dbReference type="EC" id="5.2.1.8" evidence="2"/>
<comment type="catalytic activity">
    <reaction evidence="2">
        <text>[protein]-peptidylproline (omega=180) = [protein]-peptidylproline (omega=0)</text>
        <dbReference type="Rhea" id="RHEA:16237"/>
        <dbReference type="Rhea" id="RHEA-COMP:10747"/>
        <dbReference type="Rhea" id="RHEA-COMP:10748"/>
        <dbReference type="ChEBI" id="CHEBI:83833"/>
        <dbReference type="ChEBI" id="CHEBI:83834"/>
        <dbReference type="EC" id="5.2.1.8"/>
    </reaction>
</comment>
<gene>
    <name evidence="6" type="ORF">GCM10010411_84630</name>
</gene>
<dbReference type="SUPFAM" id="SSF50891">
    <property type="entry name" value="Cyclophilin-like"/>
    <property type="match status" value="1"/>
</dbReference>
<dbReference type="PRINTS" id="PR00153">
    <property type="entry name" value="CSAPPISMRASE"/>
</dbReference>
<feature type="region of interest" description="Disordered" evidence="3">
    <location>
        <begin position="54"/>
        <end position="109"/>
    </location>
</feature>
<evidence type="ECO:0000259" key="5">
    <source>
        <dbReference type="PROSITE" id="PS50072"/>
    </source>
</evidence>
<protein>
    <recommendedName>
        <fullName evidence="2">Peptidyl-prolyl cis-trans isomerase</fullName>
        <shortName evidence="2">PPIase</shortName>
        <ecNumber evidence="2">5.2.1.8</ecNumber>
    </recommendedName>
</protein>
<organism evidence="6 7">
    <name type="scientific">Actinomadura fulvescens</name>
    <dbReference type="NCBI Taxonomy" id="46160"/>
    <lineage>
        <taxon>Bacteria</taxon>
        <taxon>Bacillati</taxon>
        <taxon>Actinomycetota</taxon>
        <taxon>Actinomycetes</taxon>
        <taxon>Streptosporangiales</taxon>
        <taxon>Thermomonosporaceae</taxon>
        <taxon>Actinomadura</taxon>
    </lineage>
</organism>
<dbReference type="InterPro" id="IPR029000">
    <property type="entry name" value="Cyclophilin-like_dom_sf"/>
</dbReference>
<keyword evidence="2" id="KW-0697">Rotamase</keyword>
<evidence type="ECO:0000313" key="7">
    <source>
        <dbReference type="Proteomes" id="UP001501509"/>
    </source>
</evidence>
<dbReference type="InterPro" id="IPR002130">
    <property type="entry name" value="Cyclophilin-type_PPIase_dom"/>
</dbReference>
<evidence type="ECO:0000313" key="6">
    <source>
        <dbReference type="EMBL" id="GAA2633213.1"/>
    </source>
</evidence>
<feature type="domain" description="PPIase cyclophilin-type" evidence="5">
    <location>
        <begin position="120"/>
        <end position="266"/>
    </location>
</feature>
<dbReference type="Proteomes" id="UP001501509">
    <property type="component" value="Unassembled WGS sequence"/>
</dbReference>
<comment type="similarity">
    <text evidence="2">Belongs to the cyclophilin-type PPIase family.</text>
</comment>
<dbReference type="PANTHER" id="PTHR45625">
    <property type="entry name" value="PEPTIDYL-PROLYL CIS-TRANS ISOMERASE-RELATED"/>
    <property type="match status" value="1"/>
</dbReference>
<comment type="caution">
    <text evidence="6">The sequence shown here is derived from an EMBL/GenBank/DDBJ whole genome shotgun (WGS) entry which is preliminary data.</text>
</comment>
<keyword evidence="7" id="KW-1185">Reference proteome</keyword>
<dbReference type="Gene3D" id="2.40.100.10">
    <property type="entry name" value="Cyclophilin-like"/>
    <property type="match status" value="1"/>
</dbReference>
<keyword evidence="4" id="KW-1133">Transmembrane helix</keyword>
<proteinExistence type="inferred from homology"/>
<keyword evidence="4" id="KW-0472">Membrane</keyword>
<dbReference type="Pfam" id="PF00160">
    <property type="entry name" value="Pro_isomerase"/>
    <property type="match status" value="1"/>
</dbReference>
<dbReference type="RefSeq" id="WP_344548167.1">
    <property type="nucleotide sequence ID" value="NZ_BAAATD010000017.1"/>
</dbReference>
<sequence>MAGKDRKKQLARQRFERQEQARLAREARARRVKIIGSVAAVAVIAGGGGAVAALAGGDDDKKDKSNADAAASPSATPTQVKAKPGECGYTASQDEGAPKDLGTPPVKPVHKGKVEATIKTNLGDIELELDGKKAPCTAGSFAYLASKNFFDKTDCHRVTKGGAVEVLQCGDPTGSGRGGPGYQFANENTKGVKYARGTLAMANAGADTNGSQFFIVHGKFELPPDYSVFGKITKGMDLVDEIVAGGSEPAGDGKPKKKVTIQDVAIAKK</sequence>
<dbReference type="PANTHER" id="PTHR45625:SF3">
    <property type="entry name" value="PEPTIDYL-PROLYL CIS-TRANS ISOMERASE B-RELATED"/>
    <property type="match status" value="1"/>
</dbReference>
<dbReference type="InterPro" id="IPR044666">
    <property type="entry name" value="Cyclophilin_A-like"/>
</dbReference>
<dbReference type="PROSITE" id="PS50072">
    <property type="entry name" value="CSA_PPIASE_2"/>
    <property type="match status" value="1"/>
</dbReference>
<evidence type="ECO:0000256" key="3">
    <source>
        <dbReference type="SAM" id="MobiDB-lite"/>
    </source>
</evidence>
<dbReference type="CDD" id="cd00317">
    <property type="entry name" value="cyclophilin"/>
    <property type="match status" value="1"/>
</dbReference>
<evidence type="ECO:0000256" key="2">
    <source>
        <dbReference type="RuleBase" id="RU363019"/>
    </source>
</evidence>
<evidence type="ECO:0000256" key="4">
    <source>
        <dbReference type="SAM" id="Phobius"/>
    </source>
</evidence>
<accession>A0ABP6D1C9</accession>